<evidence type="ECO:0000313" key="4">
    <source>
        <dbReference type="EMBL" id="TWH99143.1"/>
    </source>
</evidence>
<dbReference type="EMBL" id="VLKO01000016">
    <property type="protein sequence ID" value="TWH99143.1"/>
    <property type="molecule type" value="Genomic_DNA"/>
</dbReference>
<keyword evidence="3" id="KW-0012">Acyltransferase</keyword>
<evidence type="ECO:0000256" key="2">
    <source>
        <dbReference type="ARBA" id="ARBA00022679"/>
    </source>
</evidence>
<dbReference type="InterPro" id="IPR011004">
    <property type="entry name" value="Trimer_LpxA-like_sf"/>
</dbReference>
<evidence type="ECO:0000313" key="5">
    <source>
        <dbReference type="Proteomes" id="UP000317519"/>
    </source>
</evidence>
<sequence>MESFYSIEELANLGFKFIGDNVLISRKTSFYGISRISIGNNVRIDDFCVLSAGLGGIEIGNFVHLAIFSSLQGDGKITLQDFVGISSRVAVYSSNDDYFGEYMSNPTIPSKFTGVTHADVLISKHVLIGSGAVLLPGITINIGAVIGALSLVYENCDEFYIYKGNPAKKLMRRSRKLLDLEQEFLATLK</sequence>
<reference evidence="4 5" key="1">
    <citation type="journal article" date="2015" name="Stand. Genomic Sci.">
        <title>Genomic Encyclopedia of Bacterial and Archaeal Type Strains, Phase III: the genomes of soil and plant-associated and newly described type strains.</title>
        <authorList>
            <person name="Whitman W.B."/>
            <person name="Woyke T."/>
            <person name="Klenk H.P."/>
            <person name="Zhou Y."/>
            <person name="Lilburn T.G."/>
            <person name="Beck B.J."/>
            <person name="De Vos P."/>
            <person name="Vandamme P."/>
            <person name="Eisen J.A."/>
            <person name="Garrity G."/>
            <person name="Hugenholtz P."/>
            <person name="Kyrpides N.C."/>
        </authorList>
    </citation>
    <scope>NUCLEOTIDE SEQUENCE [LARGE SCALE GENOMIC DNA]</scope>
    <source>
        <strain evidence="4 5">CGMCC 1.6847</strain>
    </source>
</reference>
<proteinExistence type="inferred from homology"/>
<keyword evidence="5" id="KW-1185">Reference proteome</keyword>
<protein>
    <submittedName>
        <fullName evidence="4">Galactoside O-acetyltransferase</fullName>
    </submittedName>
</protein>
<evidence type="ECO:0000256" key="1">
    <source>
        <dbReference type="ARBA" id="ARBA00007274"/>
    </source>
</evidence>
<organism evidence="4 5">
    <name type="scientific">Flavobacterium tiangeerense</name>
    <dbReference type="NCBI Taxonomy" id="459471"/>
    <lineage>
        <taxon>Bacteria</taxon>
        <taxon>Pseudomonadati</taxon>
        <taxon>Bacteroidota</taxon>
        <taxon>Flavobacteriia</taxon>
        <taxon>Flavobacteriales</taxon>
        <taxon>Flavobacteriaceae</taxon>
        <taxon>Flavobacterium</taxon>
    </lineage>
</organism>
<dbReference type="CDD" id="cd04647">
    <property type="entry name" value="LbH_MAT_like"/>
    <property type="match status" value="1"/>
</dbReference>
<comment type="similarity">
    <text evidence="1">Belongs to the transferase hexapeptide repeat family.</text>
</comment>
<comment type="caution">
    <text evidence="4">The sequence shown here is derived from an EMBL/GenBank/DDBJ whole genome shotgun (WGS) entry which is preliminary data.</text>
</comment>
<dbReference type="Gene3D" id="2.160.10.10">
    <property type="entry name" value="Hexapeptide repeat proteins"/>
    <property type="match status" value="1"/>
</dbReference>
<dbReference type="Proteomes" id="UP000317519">
    <property type="component" value="Unassembled WGS sequence"/>
</dbReference>
<accession>A0ABY3FJI7</accession>
<keyword evidence="2" id="KW-0808">Transferase</keyword>
<dbReference type="PANTHER" id="PTHR43300:SF12">
    <property type="entry name" value="CHLORAMPHENICOL ACETYLTRANSFERASE"/>
    <property type="match status" value="1"/>
</dbReference>
<dbReference type="SUPFAM" id="SSF51161">
    <property type="entry name" value="Trimeric LpxA-like enzymes"/>
    <property type="match status" value="1"/>
</dbReference>
<name>A0ABY3FJI7_9FLAO</name>
<evidence type="ECO:0000256" key="3">
    <source>
        <dbReference type="ARBA" id="ARBA00023315"/>
    </source>
</evidence>
<dbReference type="RefSeq" id="WP_144894260.1">
    <property type="nucleotide sequence ID" value="NZ_VLKO01000016.1"/>
</dbReference>
<dbReference type="PANTHER" id="PTHR43300">
    <property type="entry name" value="ACETYLTRANSFERASE"/>
    <property type="match status" value="1"/>
</dbReference>
<gene>
    <name evidence="4" type="ORF">IQ05_03138</name>
</gene>
<dbReference type="InterPro" id="IPR050179">
    <property type="entry name" value="Trans_hexapeptide_repeat"/>
</dbReference>